<protein>
    <recommendedName>
        <fullName evidence="10">Probable nicotinate-nucleotide adenylyltransferase</fullName>
        <ecNumber evidence="10">2.7.7.18</ecNumber>
    </recommendedName>
    <alternativeName>
        <fullName evidence="10">Deamido-NAD(+) diphosphorylase</fullName>
    </alternativeName>
    <alternativeName>
        <fullName evidence="10">Deamido-NAD(+) pyrophosphorylase</fullName>
    </alternativeName>
    <alternativeName>
        <fullName evidence="10">Nicotinate mononucleotide adenylyltransferase</fullName>
        <shortName evidence="10">NaMN adenylyltransferase</shortName>
    </alternativeName>
</protein>
<dbReference type="GO" id="GO:0005524">
    <property type="term" value="F:ATP binding"/>
    <property type="evidence" value="ECO:0007669"/>
    <property type="project" value="UniProtKB-KW"/>
</dbReference>
<evidence type="ECO:0000256" key="7">
    <source>
        <dbReference type="ARBA" id="ARBA00022840"/>
    </source>
</evidence>
<dbReference type="InterPro" id="IPR004821">
    <property type="entry name" value="Cyt_trans-like"/>
</dbReference>
<evidence type="ECO:0000313" key="12">
    <source>
        <dbReference type="EMBL" id="SFR08282.1"/>
    </source>
</evidence>
<evidence type="ECO:0000256" key="1">
    <source>
        <dbReference type="ARBA" id="ARBA00002324"/>
    </source>
</evidence>
<dbReference type="Proteomes" id="UP000199584">
    <property type="component" value="Unassembled WGS sequence"/>
</dbReference>
<evidence type="ECO:0000256" key="4">
    <source>
        <dbReference type="ARBA" id="ARBA00022679"/>
    </source>
</evidence>
<keyword evidence="8 10" id="KW-0520">NAD</keyword>
<dbReference type="NCBIfam" id="TIGR00482">
    <property type="entry name" value="nicotinate (nicotinamide) nucleotide adenylyltransferase"/>
    <property type="match status" value="1"/>
</dbReference>
<dbReference type="NCBIfam" id="TIGR00125">
    <property type="entry name" value="cyt_tran_rel"/>
    <property type="match status" value="1"/>
</dbReference>
<dbReference type="EMBL" id="FOYM01000016">
    <property type="protein sequence ID" value="SFR08282.1"/>
    <property type="molecule type" value="Genomic_DNA"/>
</dbReference>
<dbReference type="Pfam" id="PF01467">
    <property type="entry name" value="CTP_transf_like"/>
    <property type="match status" value="1"/>
</dbReference>
<keyword evidence="5 10" id="KW-0548">Nucleotidyltransferase</keyword>
<comment type="pathway">
    <text evidence="2 10">Cofactor biosynthesis; NAD(+) biosynthesis; deamido-NAD(+) from nicotinate D-ribonucleotide: step 1/1.</text>
</comment>
<proteinExistence type="inferred from homology"/>
<comment type="similarity">
    <text evidence="10">Belongs to the NadD family.</text>
</comment>
<feature type="domain" description="Cytidyltransferase-like" evidence="11">
    <location>
        <begin position="16"/>
        <end position="184"/>
    </location>
</feature>
<dbReference type="InterPro" id="IPR014729">
    <property type="entry name" value="Rossmann-like_a/b/a_fold"/>
</dbReference>
<evidence type="ECO:0000256" key="6">
    <source>
        <dbReference type="ARBA" id="ARBA00022741"/>
    </source>
</evidence>
<evidence type="ECO:0000256" key="2">
    <source>
        <dbReference type="ARBA" id="ARBA00005019"/>
    </source>
</evidence>
<keyword evidence="13" id="KW-1185">Reference proteome</keyword>
<dbReference type="InterPro" id="IPR005248">
    <property type="entry name" value="NadD/NMNAT"/>
</dbReference>
<accession>A0A1I6DSB7</accession>
<reference evidence="13" key="1">
    <citation type="submission" date="2016-10" db="EMBL/GenBank/DDBJ databases">
        <authorList>
            <person name="Varghese N."/>
            <person name="Submissions S."/>
        </authorList>
    </citation>
    <scope>NUCLEOTIDE SEQUENCE [LARGE SCALE GENOMIC DNA]</scope>
    <source>
        <strain evidence="13">DSM 3669</strain>
    </source>
</reference>
<dbReference type="Gene3D" id="3.40.50.620">
    <property type="entry name" value="HUPs"/>
    <property type="match status" value="1"/>
</dbReference>
<keyword evidence="3 10" id="KW-0662">Pyridine nucleotide biosynthesis</keyword>
<evidence type="ECO:0000256" key="9">
    <source>
        <dbReference type="ARBA" id="ARBA00048721"/>
    </source>
</evidence>
<dbReference type="SUPFAM" id="SSF52374">
    <property type="entry name" value="Nucleotidylyl transferase"/>
    <property type="match status" value="1"/>
</dbReference>
<dbReference type="CDD" id="cd02165">
    <property type="entry name" value="NMNAT"/>
    <property type="match status" value="1"/>
</dbReference>
<keyword evidence="4 10" id="KW-0808">Transferase</keyword>
<dbReference type="AlphaFoldDB" id="A0A1I6DSB7"/>
<evidence type="ECO:0000256" key="10">
    <source>
        <dbReference type="HAMAP-Rule" id="MF_00244"/>
    </source>
</evidence>
<dbReference type="UniPathway" id="UPA00253">
    <property type="reaction ID" value="UER00332"/>
</dbReference>
<dbReference type="PANTHER" id="PTHR39321:SF3">
    <property type="entry name" value="PHOSPHOPANTETHEINE ADENYLYLTRANSFERASE"/>
    <property type="match status" value="1"/>
</dbReference>
<name>A0A1I6DSB7_9FIRM</name>
<comment type="function">
    <text evidence="1 10">Catalyzes the reversible adenylation of nicotinate mononucleotide (NaMN) to nicotinic acid adenine dinucleotide (NaAD).</text>
</comment>
<evidence type="ECO:0000256" key="5">
    <source>
        <dbReference type="ARBA" id="ARBA00022695"/>
    </source>
</evidence>
<organism evidence="12 13">
    <name type="scientific">Desulfoscipio geothermicus DSM 3669</name>
    <dbReference type="NCBI Taxonomy" id="1121426"/>
    <lineage>
        <taxon>Bacteria</taxon>
        <taxon>Bacillati</taxon>
        <taxon>Bacillota</taxon>
        <taxon>Clostridia</taxon>
        <taxon>Eubacteriales</taxon>
        <taxon>Desulfallaceae</taxon>
        <taxon>Desulfoscipio</taxon>
    </lineage>
</organism>
<dbReference type="EC" id="2.7.7.18" evidence="10"/>
<dbReference type="GO" id="GO:0004515">
    <property type="term" value="F:nicotinate-nucleotide adenylyltransferase activity"/>
    <property type="evidence" value="ECO:0007669"/>
    <property type="project" value="UniProtKB-UniRule"/>
</dbReference>
<dbReference type="OrthoDB" id="5295945at2"/>
<dbReference type="PANTHER" id="PTHR39321">
    <property type="entry name" value="NICOTINATE-NUCLEOTIDE ADENYLYLTRANSFERASE-RELATED"/>
    <property type="match status" value="1"/>
</dbReference>
<evidence type="ECO:0000256" key="8">
    <source>
        <dbReference type="ARBA" id="ARBA00023027"/>
    </source>
</evidence>
<dbReference type="RefSeq" id="WP_092483869.1">
    <property type="nucleotide sequence ID" value="NZ_FOYM01000016.1"/>
</dbReference>
<comment type="catalytic activity">
    <reaction evidence="9 10">
        <text>nicotinate beta-D-ribonucleotide + ATP + H(+) = deamido-NAD(+) + diphosphate</text>
        <dbReference type="Rhea" id="RHEA:22860"/>
        <dbReference type="ChEBI" id="CHEBI:15378"/>
        <dbReference type="ChEBI" id="CHEBI:30616"/>
        <dbReference type="ChEBI" id="CHEBI:33019"/>
        <dbReference type="ChEBI" id="CHEBI:57502"/>
        <dbReference type="ChEBI" id="CHEBI:58437"/>
        <dbReference type="EC" id="2.7.7.18"/>
    </reaction>
</comment>
<keyword evidence="6 10" id="KW-0547">Nucleotide-binding</keyword>
<keyword evidence="7 10" id="KW-0067">ATP-binding</keyword>
<dbReference type="STRING" id="39060.SAMN05660706_11647"/>
<dbReference type="NCBIfam" id="NF000840">
    <property type="entry name" value="PRK00071.1-3"/>
    <property type="match status" value="1"/>
</dbReference>
<evidence type="ECO:0000313" key="13">
    <source>
        <dbReference type="Proteomes" id="UP000199584"/>
    </source>
</evidence>
<evidence type="ECO:0000259" key="11">
    <source>
        <dbReference type="Pfam" id="PF01467"/>
    </source>
</evidence>
<evidence type="ECO:0000256" key="3">
    <source>
        <dbReference type="ARBA" id="ARBA00022642"/>
    </source>
</evidence>
<dbReference type="HAMAP" id="MF_00244">
    <property type="entry name" value="NaMN_adenylyltr"/>
    <property type="match status" value="1"/>
</dbReference>
<dbReference type="GO" id="GO:0009435">
    <property type="term" value="P:NAD+ biosynthetic process"/>
    <property type="evidence" value="ECO:0007669"/>
    <property type="project" value="UniProtKB-UniRule"/>
</dbReference>
<sequence length="211" mass="24092">MFKDTGQKKGTKRIGLMGGTFDPIHHGHLVTAEEARCQFGMEKVIFIPAAMPPHKTRKGISHPQHRLEMTQSAVRTNSYFTVSDIEIKREGLSYTIDTVQEMREIYAGWELFFITGADAVLEILTWKNVIGLLEQCYFVAATRPGFKLESIGDKLDNLPENCLARIKTMEVPALAISSTEIRRRVREGRPIKYLLPEAVEEYIYQKRLYQG</sequence>
<gene>
    <name evidence="10" type="primary">nadD</name>
    <name evidence="12" type="ORF">SAMN05660706_11647</name>
</gene>